<organism evidence="2 3">
    <name type="scientific">Anaerotalea alkaliphila</name>
    <dbReference type="NCBI Taxonomy" id="2662126"/>
    <lineage>
        <taxon>Bacteria</taxon>
        <taxon>Bacillati</taxon>
        <taxon>Bacillota</taxon>
        <taxon>Clostridia</taxon>
        <taxon>Eubacteriales</taxon>
        <taxon>Anaerotalea</taxon>
    </lineage>
</organism>
<reference evidence="2 3" key="1">
    <citation type="submission" date="2020-01" db="EMBL/GenBank/DDBJ databases">
        <title>Anaeroalcalibacter tamaniensis gen. nov., sp. nov., moderately halophilic strictly anaerobic fermenter bacterium from mud volcano of Taman peninsula.</title>
        <authorList>
            <person name="Frolova A."/>
            <person name="Merkel A.Y."/>
            <person name="Slobodkin A.I."/>
        </authorList>
    </citation>
    <scope>NUCLEOTIDE SEQUENCE [LARGE SCALE GENOMIC DNA]</scope>
    <source>
        <strain evidence="2 3">F-3ap</strain>
    </source>
</reference>
<dbReference type="InterPro" id="IPR002733">
    <property type="entry name" value="AMMECR1_domain"/>
</dbReference>
<keyword evidence="3" id="KW-1185">Reference proteome</keyword>
<dbReference type="Pfam" id="PF02900">
    <property type="entry name" value="LigB"/>
    <property type="match status" value="1"/>
</dbReference>
<sequence length="476" mass="52908">MKNLTVFLMPHPPIVLPEIGEGREREAQDTVDAMDRLGRIAAEGRPKTILCISPHGNCFSNGTCLLDAPVLAGSFAMFGHPEVSMEKRVDRELAAKIDEALEADGHTSILMDEKMAESYGASMALDHGAMVPLYFIERYWKEYRIVHLAPGFTSLLESYQIGKCMARVLGPDTLVLCSGDLSHALKSDGPYSYDPMGPLFDEKVQKAIREKDPMELLLLEEKFVEHAAQCGLRSVLMGFGCMDGYGYASRIHSYEGPFGVGYLTAVLEREEGPGVESLVDSYRKLQHKNKVIRAAREDDLVRLARKTIEHHVRTGKILSHAQMEAVVSEETLRSKGRLRAGTFVSLHKQGKLRGCIGTIQPTKDSLLEEIVHNAISACSQDPRFEPVAVEELDLLSIHVDILGEAEEIPSAEWLDPKRYGVIVEKGFKRGLLLPDLDGVDTVEQQVSIALQKAGIHGEEGVRYYRFQVERHGLEED</sequence>
<dbReference type="InterPro" id="IPR027623">
    <property type="entry name" value="AmmeMemoSam_A"/>
</dbReference>
<dbReference type="InterPro" id="IPR027485">
    <property type="entry name" value="AMMECR1_N"/>
</dbReference>
<comment type="caution">
    <text evidence="2">The sequence shown here is derived from an EMBL/GenBank/DDBJ whole genome shotgun (WGS) entry which is preliminary data.</text>
</comment>
<dbReference type="GO" id="GO:0008198">
    <property type="term" value="F:ferrous iron binding"/>
    <property type="evidence" value="ECO:0007669"/>
    <property type="project" value="InterPro"/>
</dbReference>
<proteinExistence type="predicted"/>
<gene>
    <name evidence="2" type="primary">amrA</name>
    <name evidence="2" type="ORF">GXN74_06560</name>
</gene>
<dbReference type="PANTHER" id="PTHR13016:SF0">
    <property type="entry name" value="AMME SYNDROME CANDIDATE GENE 1 PROTEIN"/>
    <property type="match status" value="1"/>
</dbReference>
<dbReference type="PROSITE" id="PS51112">
    <property type="entry name" value="AMMECR1"/>
    <property type="match status" value="1"/>
</dbReference>
<dbReference type="SUPFAM" id="SSF53213">
    <property type="entry name" value="LigB-like"/>
    <property type="match status" value="1"/>
</dbReference>
<feature type="domain" description="AMMECR1" evidence="1">
    <location>
        <begin position="295"/>
        <end position="476"/>
    </location>
</feature>
<dbReference type="RefSeq" id="WP_162370127.1">
    <property type="nucleotide sequence ID" value="NZ_JAAEEH010000014.1"/>
</dbReference>
<dbReference type="InterPro" id="IPR023473">
    <property type="entry name" value="AMMECR1"/>
</dbReference>
<dbReference type="CDD" id="cd07951">
    <property type="entry name" value="ED_3B_N_AMMECR1"/>
    <property type="match status" value="1"/>
</dbReference>
<evidence type="ECO:0000259" key="1">
    <source>
        <dbReference type="PROSITE" id="PS51112"/>
    </source>
</evidence>
<dbReference type="AlphaFoldDB" id="A0A7X5HVH4"/>
<dbReference type="InterPro" id="IPR036071">
    <property type="entry name" value="AMMECR1_dom_sf"/>
</dbReference>
<evidence type="ECO:0000313" key="2">
    <source>
        <dbReference type="EMBL" id="NDL67401.1"/>
    </source>
</evidence>
<dbReference type="EMBL" id="JAAEEH010000014">
    <property type="protein sequence ID" value="NDL67401.1"/>
    <property type="molecule type" value="Genomic_DNA"/>
</dbReference>
<protein>
    <submittedName>
        <fullName evidence="2">AmmeMemoRadiSam system protein A</fullName>
    </submittedName>
</protein>
<name>A0A7X5HVH4_9FIRM</name>
<evidence type="ECO:0000313" key="3">
    <source>
        <dbReference type="Proteomes" id="UP000461585"/>
    </source>
</evidence>
<dbReference type="PANTHER" id="PTHR13016">
    <property type="entry name" value="AMMECR1 HOMOLOG"/>
    <property type="match status" value="1"/>
</dbReference>
<dbReference type="SUPFAM" id="SSF143447">
    <property type="entry name" value="AMMECR1-like"/>
    <property type="match status" value="1"/>
</dbReference>
<accession>A0A7X5HVH4</accession>
<dbReference type="Gene3D" id="3.30.700.20">
    <property type="entry name" value="Hypothetical protein ph0010, domain 1"/>
    <property type="match status" value="1"/>
</dbReference>
<dbReference type="Pfam" id="PF01871">
    <property type="entry name" value="AMMECR1"/>
    <property type="match status" value="1"/>
</dbReference>
<dbReference type="NCBIfam" id="TIGR04335">
    <property type="entry name" value="AmmeMemoSam_A"/>
    <property type="match status" value="1"/>
</dbReference>
<dbReference type="Gene3D" id="3.40.830.10">
    <property type="entry name" value="LigB-like"/>
    <property type="match status" value="1"/>
</dbReference>
<dbReference type="InterPro" id="IPR004183">
    <property type="entry name" value="Xdiol_dOase_suB"/>
</dbReference>
<dbReference type="GO" id="GO:0016702">
    <property type="term" value="F:oxidoreductase activity, acting on single donors with incorporation of molecular oxygen, incorporation of two atoms of oxygen"/>
    <property type="evidence" value="ECO:0007669"/>
    <property type="project" value="UniProtKB-ARBA"/>
</dbReference>
<dbReference type="Proteomes" id="UP000461585">
    <property type="component" value="Unassembled WGS sequence"/>
</dbReference>